<accession>A0A222P3M1</accession>
<keyword evidence="2" id="KW-1185">Reference proteome</keyword>
<protein>
    <recommendedName>
        <fullName evidence="3">CDP-Glycerol:Poly(Glycerophosphate) glycerophosphotransferase</fullName>
    </recommendedName>
</protein>
<dbReference type="Gene3D" id="3.40.50.12580">
    <property type="match status" value="1"/>
</dbReference>
<dbReference type="Proteomes" id="UP000201728">
    <property type="component" value="Chromosome"/>
</dbReference>
<evidence type="ECO:0000313" key="1">
    <source>
        <dbReference type="EMBL" id="ASQ46431.1"/>
    </source>
</evidence>
<evidence type="ECO:0000313" key="2">
    <source>
        <dbReference type="Proteomes" id="UP000201728"/>
    </source>
</evidence>
<dbReference type="AlphaFoldDB" id="A0A222P3M1"/>
<dbReference type="InterPro" id="IPR043148">
    <property type="entry name" value="TagF_C"/>
</dbReference>
<name>A0A222P3M1_9GAMM</name>
<dbReference type="OrthoDB" id="6770241at2"/>
<sequence>MNIWKYASTYGFNNLIAMTDTVLSSSNILFVTQRLSDFMEMQRTAVGLRNYGHRCIILFCGVGSQIHDDLVIEKIDQSIESREIDGKIVFSQPQVVISTPIHKIAAYFLKKQEKKIKKRVQSLENSQECEQTDSTFESVEIIKINSLKKRLIRALIKARVVHYFKRKCIALINICRVIIKKILISFLRNRFISFNNLVTSKLIIVPLIYKKSLKQYKEILKAHNIKLIILPEDIVGYVSPLLIKAGHKLRIPSMIIPYTIANQTEAFQALKTRPEFSLKEHFSHRIIGALFPSWVMKDESHAVLRLPAGHVLGHIITRSSPPNPWMMNSTYANIIAVENEQMLKYYKQNGIPPSKMKITGACYDDNLAAFLLNKFEERKKLYNELNINSDKPFLLIGGFPNQLTGGTPPGFDFADAEEAVDFIGNCLRELRNDYEIIFRPHPNYLELGELFAKKNFLVTHIDTARLVALSDIYIAFASATIRWAISCGIPTINYDIFYYDFSDYKHVQGVLNVCAKDDFRKATQMISEPEQLLSLKTYLETEKLEWGYMDGGSTGRIQSLVQELLQTKKIRRKAS</sequence>
<proteinExistence type="predicted"/>
<dbReference type="RefSeq" id="WP_157698219.1">
    <property type="nucleotide sequence ID" value="NZ_CP016397.1"/>
</dbReference>
<gene>
    <name evidence="1" type="ORF">clem_09405</name>
</gene>
<dbReference type="EMBL" id="CP016397">
    <property type="protein sequence ID" value="ASQ46431.1"/>
    <property type="molecule type" value="Genomic_DNA"/>
</dbReference>
<reference evidence="1 2" key="1">
    <citation type="submission" date="2016-07" db="EMBL/GenBank/DDBJ databases">
        <authorList>
            <person name="Hassler H."/>
        </authorList>
    </citation>
    <scope>NUCLEOTIDE SEQUENCE [LARGE SCALE GENOMIC DNA]</scope>
    <source>
        <strain evidence="1 2">CDC-D5610</strain>
    </source>
</reference>
<organism evidence="1 2">
    <name type="scientific">Legionella clemsonensis</name>
    <dbReference type="NCBI Taxonomy" id="1867846"/>
    <lineage>
        <taxon>Bacteria</taxon>
        <taxon>Pseudomonadati</taxon>
        <taxon>Pseudomonadota</taxon>
        <taxon>Gammaproteobacteria</taxon>
        <taxon>Legionellales</taxon>
        <taxon>Legionellaceae</taxon>
        <taxon>Legionella</taxon>
    </lineage>
</organism>
<evidence type="ECO:0008006" key="3">
    <source>
        <dbReference type="Google" id="ProtNLM"/>
    </source>
</evidence>
<dbReference type="SUPFAM" id="SSF53756">
    <property type="entry name" value="UDP-Glycosyltransferase/glycogen phosphorylase"/>
    <property type="match status" value="1"/>
</dbReference>
<dbReference type="KEGG" id="lcd:clem_09405"/>